<gene>
    <name evidence="2" type="ORF">KDW95_15880</name>
</gene>
<evidence type="ECO:0000313" key="3">
    <source>
        <dbReference type="Proteomes" id="UP001058461"/>
    </source>
</evidence>
<feature type="signal peptide" evidence="1">
    <location>
        <begin position="1"/>
        <end position="24"/>
    </location>
</feature>
<dbReference type="PIRSF" id="PIRSF028101">
    <property type="entry name" value="UCP028101"/>
    <property type="match status" value="1"/>
</dbReference>
<feature type="chain" id="PRO_5047390448" evidence="1">
    <location>
        <begin position="25"/>
        <end position="376"/>
    </location>
</feature>
<proteinExistence type="predicted"/>
<protein>
    <submittedName>
        <fullName evidence="2">DUF1513 domain-containing protein</fullName>
    </submittedName>
</protein>
<dbReference type="RefSeq" id="WP_255852812.1">
    <property type="nucleotide sequence ID" value="NZ_CP073347.1"/>
</dbReference>
<dbReference type="Proteomes" id="UP001058461">
    <property type="component" value="Chromosome"/>
</dbReference>
<sequence>MTVINRRQFSLLLGGLLAAPGLLAQPVQPGATRPRDWLLASAATDSRKQHWLIISDTEGALQLRHRLPARAHHVAPHPNQPWVAVAARRPGQYIDVVDYRRQALVRRIEPATHHAFYGHALFSPDGRWLIATEAALTDGQGRISIRDALNDFALVNEFSSGGIGPHELLLSHAGDEIIVANGGIRTQGRQKVNLDSMLPSLAYLQLESGRITEQRYLAPQQHQLSIRHLDISADGTVMIAMQYEGHPVDVQPLVALHRRHQALQPLMAPAAINRQMTQYCGSVRIDSSGTLAAVSAPRGNLVTFWDLDQATYLSGLEVRDGCGLAASSEPGEFIASSGTGRVYRLSPRTGLRERLVQDIRLDRLAWDNHLCAFQRL</sequence>
<dbReference type="Pfam" id="PF07433">
    <property type="entry name" value="DUF1513"/>
    <property type="match status" value="1"/>
</dbReference>
<reference evidence="2" key="1">
    <citation type="submission" date="2021-04" db="EMBL/GenBank/DDBJ databases">
        <title>Oceanospirillales bacteria with DddD are important DMSP degraders in coastal seawater.</title>
        <authorList>
            <person name="Liu J."/>
        </authorList>
    </citation>
    <scope>NUCLEOTIDE SEQUENCE</scope>
    <source>
        <strain evidence="2">D13-1</strain>
    </source>
</reference>
<dbReference type="SUPFAM" id="SSF69322">
    <property type="entry name" value="Tricorn protease domain 2"/>
    <property type="match status" value="1"/>
</dbReference>
<accession>A0ABY5HGM1</accession>
<dbReference type="InterPro" id="IPR008311">
    <property type="entry name" value="UCP028101"/>
</dbReference>
<evidence type="ECO:0000313" key="2">
    <source>
        <dbReference type="EMBL" id="UTW10758.1"/>
    </source>
</evidence>
<name>A0ABY5HGM1_9GAMM</name>
<dbReference type="InterPro" id="IPR015943">
    <property type="entry name" value="WD40/YVTN_repeat-like_dom_sf"/>
</dbReference>
<keyword evidence="3" id="KW-1185">Reference proteome</keyword>
<keyword evidence="1" id="KW-0732">Signal</keyword>
<organism evidence="2 3">
    <name type="scientific">Marinobacterium rhizophilum</name>
    <dbReference type="NCBI Taxonomy" id="420402"/>
    <lineage>
        <taxon>Bacteria</taxon>
        <taxon>Pseudomonadati</taxon>
        <taxon>Pseudomonadota</taxon>
        <taxon>Gammaproteobacteria</taxon>
        <taxon>Oceanospirillales</taxon>
        <taxon>Oceanospirillaceae</taxon>
        <taxon>Marinobacterium</taxon>
    </lineage>
</organism>
<evidence type="ECO:0000256" key="1">
    <source>
        <dbReference type="SAM" id="SignalP"/>
    </source>
</evidence>
<dbReference type="Gene3D" id="2.130.10.10">
    <property type="entry name" value="YVTN repeat-like/Quinoprotein amine dehydrogenase"/>
    <property type="match status" value="1"/>
</dbReference>
<dbReference type="EMBL" id="CP073347">
    <property type="protein sequence ID" value="UTW10758.1"/>
    <property type="molecule type" value="Genomic_DNA"/>
</dbReference>